<reference evidence="1 2" key="1">
    <citation type="submission" date="2019-09" db="EMBL/GenBank/DDBJ databases">
        <title>Ecophysiology of the spiral-shaped methanotroph Methylospira mobilis as revealed by the complete genome sequence.</title>
        <authorList>
            <person name="Oshkin I.Y."/>
            <person name="Dedysh S.N."/>
            <person name="Miroshnikov K."/>
            <person name="Danilova O.V."/>
            <person name="Hakobyan A."/>
            <person name="Liesack W."/>
        </authorList>
    </citation>
    <scope>NUCLEOTIDE SEQUENCE [LARGE SCALE GENOMIC DNA]</scope>
    <source>
        <strain evidence="1 2">Shm1</strain>
    </source>
</reference>
<gene>
    <name evidence="1" type="ORF">F6R98_06320</name>
</gene>
<dbReference type="Proteomes" id="UP000325755">
    <property type="component" value="Chromosome"/>
</dbReference>
<accession>A0A5Q0BJE5</accession>
<dbReference type="AlphaFoldDB" id="A0A5Q0BJE5"/>
<name>A0A5Q0BJE5_9GAMM</name>
<dbReference type="KEGG" id="mmob:F6R98_06320"/>
<evidence type="ECO:0000313" key="2">
    <source>
        <dbReference type="Proteomes" id="UP000325755"/>
    </source>
</evidence>
<organism evidence="1 2">
    <name type="scientific">Candidatus Methylospira mobilis</name>
    <dbReference type="NCBI Taxonomy" id="1808979"/>
    <lineage>
        <taxon>Bacteria</taxon>
        <taxon>Pseudomonadati</taxon>
        <taxon>Pseudomonadota</taxon>
        <taxon>Gammaproteobacteria</taxon>
        <taxon>Methylococcales</taxon>
        <taxon>Methylococcaceae</taxon>
        <taxon>Candidatus Methylospira</taxon>
    </lineage>
</organism>
<dbReference type="InParanoid" id="A0A5Q0BJE5"/>
<protein>
    <submittedName>
        <fullName evidence="1">Uncharacterized protein</fullName>
    </submittedName>
</protein>
<proteinExistence type="predicted"/>
<sequence length="145" mass="16729">MPKISPKLSAVLLILFIVALYWIQDRAVIPFVMKIIQSELFFEKDEEQEEIGKINNERADFALTHCKTAVKQDKDLPETAQFDDKNFEAWALGGKVYLVRSSILVPSDNNASKDEKKYACKIKWKGEEMSKFESWSVMGLDFQDM</sequence>
<evidence type="ECO:0000313" key="1">
    <source>
        <dbReference type="EMBL" id="QFY42287.1"/>
    </source>
</evidence>
<keyword evidence="2" id="KW-1185">Reference proteome</keyword>
<dbReference type="RefSeq" id="WP_153248269.1">
    <property type="nucleotide sequence ID" value="NZ_CP044205.1"/>
</dbReference>
<dbReference type="OrthoDB" id="5572199at2"/>
<dbReference type="EMBL" id="CP044205">
    <property type="protein sequence ID" value="QFY42287.1"/>
    <property type="molecule type" value="Genomic_DNA"/>
</dbReference>